<name>A0A0M2H5S0_9MICO</name>
<organism evidence="1 2">
    <name type="scientific">Microbacterium terrae</name>
    <dbReference type="NCBI Taxonomy" id="69369"/>
    <lineage>
        <taxon>Bacteria</taxon>
        <taxon>Bacillati</taxon>
        <taxon>Actinomycetota</taxon>
        <taxon>Actinomycetes</taxon>
        <taxon>Micrococcales</taxon>
        <taxon>Microbacteriaceae</taxon>
        <taxon>Microbacterium</taxon>
    </lineage>
</organism>
<dbReference type="InterPro" id="IPR012467">
    <property type="entry name" value="DUF1684"/>
</dbReference>
<reference evidence="1 2" key="1">
    <citation type="submission" date="2015-02" db="EMBL/GenBank/DDBJ databases">
        <title>Draft genome sequences of ten Microbacterium spp. with emphasis on heavy metal contaminated environments.</title>
        <authorList>
            <person name="Corretto E."/>
        </authorList>
    </citation>
    <scope>NUCLEOTIDE SEQUENCE [LARGE SCALE GENOMIC DNA]</scope>
    <source>
        <strain evidence="1 2">DSM 12510</strain>
    </source>
</reference>
<evidence type="ECO:0000313" key="1">
    <source>
        <dbReference type="EMBL" id="KJL39354.1"/>
    </source>
</evidence>
<dbReference type="PATRIC" id="fig|92835.4.peg.2012"/>
<dbReference type="Proteomes" id="UP000033956">
    <property type="component" value="Unassembled WGS sequence"/>
</dbReference>
<dbReference type="PANTHER" id="PTHR41913:SF1">
    <property type="entry name" value="DUF1684 DOMAIN-CONTAINING PROTEIN"/>
    <property type="match status" value="1"/>
</dbReference>
<protein>
    <recommendedName>
        <fullName evidence="3">DUF1684 domain-containing protein</fullName>
    </recommendedName>
</protein>
<dbReference type="PANTHER" id="PTHR41913">
    <property type="entry name" value="DUF1684 DOMAIN-CONTAINING PROTEIN"/>
    <property type="match status" value="1"/>
</dbReference>
<proteinExistence type="predicted"/>
<evidence type="ECO:0008006" key="3">
    <source>
        <dbReference type="Google" id="ProtNLM"/>
    </source>
</evidence>
<evidence type="ECO:0000313" key="2">
    <source>
        <dbReference type="Proteomes" id="UP000033956"/>
    </source>
</evidence>
<comment type="caution">
    <text evidence="1">The sequence shown here is derived from an EMBL/GenBank/DDBJ whole genome shotgun (WGS) entry which is preliminary data.</text>
</comment>
<keyword evidence="2" id="KW-1185">Reference proteome</keyword>
<dbReference type="RefSeq" id="WP_045275920.1">
    <property type="nucleotide sequence ID" value="NZ_BAAAUP010000008.1"/>
</dbReference>
<accession>A0A0M2H5S0</accession>
<dbReference type="EMBL" id="JYIZ01000050">
    <property type="protein sequence ID" value="KJL39354.1"/>
    <property type="molecule type" value="Genomic_DNA"/>
</dbReference>
<dbReference type="OrthoDB" id="5493262at2"/>
<sequence length="238" mass="25228">MTTAPTSTVRWDAVSAPHGTAALRHTHWLDATPRAVDGAPGEWWAEDGRVHGRGLPETGTVDLEPFTGVREADLLLKAFARTGSLALRVYDPENPDRLALRGIEAYPRDDAWAIAGRFVAAEDGAQETILSVDGHERTVAATGSIELTVAGEPVHLTVSADGEGFSAVIADASAADGAYRFRFLPIAAPTVDGAVTVDFNDAYLPPCAFSDQYVCPLPPPENRLAAAVTAGEKRAIRD</sequence>
<dbReference type="Pfam" id="PF07920">
    <property type="entry name" value="DUF1684"/>
    <property type="match status" value="1"/>
</dbReference>
<gene>
    <name evidence="1" type="ORF">RS81_01984</name>
</gene>
<dbReference type="AlphaFoldDB" id="A0A0M2H5S0"/>